<reference evidence="1 2" key="1">
    <citation type="journal article" date="2018" name="Sci. Rep.">
        <title>Genomic signatures of local adaptation to the degree of environmental predictability in rotifers.</title>
        <authorList>
            <person name="Franch-Gras L."/>
            <person name="Hahn C."/>
            <person name="Garcia-Roger E.M."/>
            <person name="Carmona M.J."/>
            <person name="Serra M."/>
            <person name="Gomez A."/>
        </authorList>
    </citation>
    <scope>NUCLEOTIDE SEQUENCE [LARGE SCALE GENOMIC DNA]</scope>
    <source>
        <strain evidence="1">HYR1</strain>
    </source>
</reference>
<sequence>MRNKTNFCSICGVECTLFCKNVPLHQFNCIHFFVVFFHKIKLDKHRRDYLKKYEIPFKVKILYLIGIELI</sequence>
<dbReference type="EMBL" id="REGN01003114">
    <property type="protein sequence ID" value="RNA24468.1"/>
    <property type="molecule type" value="Genomic_DNA"/>
</dbReference>
<evidence type="ECO:0000313" key="1">
    <source>
        <dbReference type="EMBL" id="RNA24468.1"/>
    </source>
</evidence>
<protein>
    <submittedName>
        <fullName evidence="1">Uncharacterized protein</fullName>
    </submittedName>
</protein>
<organism evidence="1 2">
    <name type="scientific">Brachionus plicatilis</name>
    <name type="common">Marine rotifer</name>
    <name type="synonym">Brachionus muelleri</name>
    <dbReference type="NCBI Taxonomy" id="10195"/>
    <lineage>
        <taxon>Eukaryota</taxon>
        <taxon>Metazoa</taxon>
        <taxon>Spiralia</taxon>
        <taxon>Gnathifera</taxon>
        <taxon>Rotifera</taxon>
        <taxon>Eurotatoria</taxon>
        <taxon>Monogononta</taxon>
        <taxon>Pseudotrocha</taxon>
        <taxon>Ploima</taxon>
        <taxon>Brachionidae</taxon>
        <taxon>Brachionus</taxon>
    </lineage>
</organism>
<keyword evidence="2" id="KW-1185">Reference proteome</keyword>
<proteinExistence type="predicted"/>
<gene>
    <name evidence="1" type="ORF">BpHYR1_051893</name>
</gene>
<accession>A0A3M7RMD3</accession>
<evidence type="ECO:0000313" key="2">
    <source>
        <dbReference type="Proteomes" id="UP000276133"/>
    </source>
</evidence>
<dbReference type="Proteomes" id="UP000276133">
    <property type="component" value="Unassembled WGS sequence"/>
</dbReference>
<name>A0A3M7RMD3_BRAPC</name>
<dbReference type="AlphaFoldDB" id="A0A3M7RMD3"/>
<comment type="caution">
    <text evidence="1">The sequence shown here is derived from an EMBL/GenBank/DDBJ whole genome shotgun (WGS) entry which is preliminary data.</text>
</comment>